<dbReference type="PANTHER" id="PTHR23281">
    <property type="entry name" value="MERLIN/MOESIN/EZRIN/RADIXIN"/>
    <property type="match status" value="1"/>
</dbReference>
<proteinExistence type="predicted"/>
<dbReference type="Proteomes" id="UP000292052">
    <property type="component" value="Unassembled WGS sequence"/>
</dbReference>
<dbReference type="Gene3D" id="2.30.29.30">
    <property type="entry name" value="Pleckstrin-homology domain (PH domain)/Phosphotyrosine-binding domain (PTB)"/>
    <property type="match status" value="1"/>
</dbReference>
<dbReference type="GO" id="GO:0030182">
    <property type="term" value="P:neuron differentiation"/>
    <property type="evidence" value="ECO:0007669"/>
    <property type="project" value="UniProtKB-ARBA"/>
</dbReference>
<evidence type="ECO:0000256" key="4">
    <source>
        <dbReference type="ARBA" id="ARBA00022475"/>
    </source>
</evidence>
<dbReference type="InterPro" id="IPR035963">
    <property type="entry name" value="FERM_2"/>
</dbReference>
<feature type="region of interest" description="Disordered" evidence="8">
    <location>
        <begin position="352"/>
        <end position="403"/>
    </location>
</feature>
<keyword evidence="11" id="KW-1185">Reference proteome</keyword>
<reference evidence="10 11" key="1">
    <citation type="submission" date="2017-03" db="EMBL/GenBank/DDBJ databases">
        <title>Genome of the blue death feigning beetle - Asbolus verrucosus.</title>
        <authorList>
            <person name="Rider S.D."/>
        </authorList>
    </citation>
    <scope>NUCLEOTIDE SEQUENCE [LARGE SCALE GENOMIC DNA]</scope>
    <source>
        <strain evidence="10">Butters</strain>
        <tissue evidence="10">Head and leg muscle</tissue>
    </source>
</reference>
<feature type="domain" description="FERM" evidence="9">
    <location>
        <begin position="1"/>
        <end position="218"/>
    </location>
</feature>
<dbReference type="Pfam" id="PF20492">
    <property type="entry name" value="ERM_helical"/>
    <property type="match status" value="1"/>
</dbReference>
<dbReference type="Pfam" id="PF00769">
    <property type="entry name" value="ERM_C"/>
    <property type="match status" value="1"/>
</dbReference>
<evidence type="ECO:0000256" key="8">
    <source>
        <dbReference type="SAM" id="MobiDB-lite"/>
    </source>
</evidence>
<dbReference type="OrthoDB" id="6018897at2759"/>
<dbReference type="SUPFAM" id="SSF50729">
    <property type="entry name" value="PH domain-like"/>
    <property type="match status" value="1"/>
</dbReference>
<keyword evidence="6" id="KW-0206">Cytoskeleton</keyword>
<dbReference type="InterPro" id="IPR014352">
    <property type="entry name" value="FERM/acyl-CoA-bd_prot_sf"/>
</dbReference>
<dbReference type="Gene3D" id="1.20.5.450">
    <property type="match status" value="1"/>
</dbReference>
<comment type="caution">
    <text evidence="10">The sequence shown here is derived from an EMBL/GenBank/DDBJ whole genome shotgun (WGS) entry which is preliminary data.</text>
</comment>
<dbReference type="SUPFAM" id="SSF47031">
    <property type="entry name" value="Second domain of FERM"/>
    <property type="match status" value="1"/>
</dbReference>
<dbReference type="SUPFAM" id="SSF48678">
    <property type="entry name" value="Moesin tail domain"/>
    <property type="match status" value="1"/>
</dbReference>
<feature type="non-terminal residue" evidence="10">
    <location>
        <position position="1"/>
    </location>
</feature>
<accession>A0A482VC61</accession>
<evidence type="ECO:0000256" key="1">
    <source>
        <dbReference type="ARBA" id="ARBA00004202"/>
    </source>
</evidence>
<keyword evidence="5" id="KW-0472">Membrane</keyword>
<dbReference type="SMART" id="SM00295">
    <property type="entry name" value="B41"/>
    <property type="match status" value="1"/>
</dbReference>
<dbReference type="InterPro" id="IPR019748">
    <property type="entry name" value="FERM_central"/>
</dbReference>
<dbReference type="InterPro" id="IPR011174">
    <property type="entry name" value="ERM"/>
</dbReference>
<dbReference type="Pfam" id="PF00373">
    <property type="entry name" value="FERM_M"/>
    <property type="match status" value="1"/>
</dbReference>
<dbReference type="PRINTS" id="PR00661">
    <property type="entry name" value="ERMFAMILY"/>
</dbReference>
<dbReference type="InterPro" id="IPR019749">
    <property type="entry name" value="Band_41_domain"/>
</dbReference>
<comment type="subcellular location">
    <subcellularLocation>
        <location evidence="3">Cell junction</location>
        <location evidence="3">Adherens junction</location>
    </subcellularLocation>
    <subcellularLocation>
        <location evidence="1">Cell membrane</location>
        <topology evidence="1">Peripheral membrane protein</topology>
    </subcellularLocation>
    <subcellularLocation>
        <location evidence="7">Cell projection</location>
        <location evidence="7">Rhabdomere</location>
    </subcellularLocation>
    <subcellularLocation>
        <location evidence="2">Cytoplasm</location>
        <location evidence="2">Cytoskeleton</location>
    </subcellularLocation>
</comment>
<feature type="compositionally biased region" description="Basic and acidic residues" evidence="8">
    <location>
        <begin position="352"/>
        <end position="395"/>
    </location>
</feature>
<name>A0A482VC61_ASBVE</name>
<dbReference type="InterPro" id="IPR000299">
    <property type="entry name" value="FERM_domain"/>
</dbReference>
<dbReference type="InterPro" id="IPR018980">
    <property type="entry name" value="FERM_PH-like_C"/>
</dbReference>
<evidence type="ECO:0000256" key="2">
    <source>
        <dbReference type="ARBA" id="ARBA00004245"/>
    </source>
</evidence>
<dbReference type="Gene3D" id="6.10.360.10">
    <property type="match status" value="1"/>
</dbReference>
<dbReference type="InterPro" id="IPR000798">
    <property type="entry name" value="Ez/rad/moesin-like"/>
</dbReference>
<evidence type="ECO:0000256" key="5">
    <source>
        <dbReference type="ARBA" id="ARBA00023136"/>
    </source>
</evidence>
<dbReference type="GO" id="GO:0009887">
    <property type="term" value="P:animal organ morphogenesis"/>
    <property type="evidence" value="ECO:0007669"/>
    <property type="project" value="UniProtKB-ARBA"/>
</dbReference>
<dbReference type="GO" id="GO:0005912">
    <property type="term" value="C:adherens junction"/>
    <property type="evidence" value="ECO:0007669"/>
    <property type="project" value="UniProtKB-SubCell"/>
</dbReference>
<dbReference type="GO" id="GO:0016028">
    <property type="term" value="C:rhabdomere"/>
    <property type="evidence" value="ECO:0007669"/>
    <property type="project" value="UniProtKB-SubCell"/>
</dbReference>
<keyword evidence="4" id="KW-1003">Cell membrane</keyword>
<dbReference type="InterPro" id="IPR041789">
    <property type="entry name" value="ERM_FERM_C"/>
</dbReference>
<keyword evidence="6" id="KW-0963">Cytoplasm</keyword>
<dbReference type="PRINTS" id="PR00935">
    <property type="entry name" value="BAND41"/>
</dbReference>
<dbReference type="InterPro" id="IPR008954">
    <property type="entry name" value="Moesin_tail_sf"/>
</dbReference>
<evidence type="ECO:0000256" key="6">
    <source>
        <dbReference type="ARBA" id="ARBA00023212"/>
    </source>
</evidence>
<evidence type="ECO:0000256" key="7">
    <source>
        <dbReference type="ARBA" id="ARBA00043944"/>
    </source>
</evidence>
<feature type="region of interest" description="Disordered" evidence="8">
    <location>
        <begin position="234"/>
        <end position="259"/>
    </location>
</feature>
<dbReference type="GO" id="GO:0003779">
    <property type="term" value="F:actin binding"/>
    <property type="evidence" value="ECO:0007669"/>
    <property type="project" value="InterPro"/>
</dbReference>
<dbReference type="Gene3D" id="1.20.80.10">
    <property type="match status" value="1"/>
</dbReference>
<dbReference type="STRING" id="1661398.A0A482VC61"/>
<evidence type="ECO:0000256" key="3">
    <source>
        <dbReference type="ARBA" id="ARBA00004536"/>
    </source>
</evidence>
<dbReference type="InterPro" id="IPR011259">
    <property type="entry name" value="ERM_C_dom"/>
</dbReference>
<dbReference type="GO" id="GO:0005856">
    <property type="term" value="C:cytoskeleton"/>
    <property type="evidence" value="ECO:0007669"/>
    <property type="project" value="UniProtKB-SubCell"/>
</dbReference>
<dbReference type="CDD" id="cd13194">
    <property type="entry name" value="FERM_C_ERM"/>
    <property type="match status" value="1"/>
</dbReference>
<dbReference type="PROSITE" id="PS50057">
    <property type="entry name" value="FERM_3"/>
    <property type="match status" value="1"/>
</dbReference>
<dbReference type="SMART" id="SM01196">
    <property type="entry name" value="FERM_C"/>
    <property type="match status" value="1"/>
</dbReference>
<organism evidence="10 11">
    <name type="scientific">Asbolus verrucosus</name>
    <name type="common">Desert ironclad beetle</name>
    <dbReference type="NCBI Taxonomy" id="1661398"/>
    <lineage>
        <taxon>Eukaryota</taxon>
        <taxon>Metazoa</taxon>
        <taxon>Ecdysozoa</taxon>
        <taxon>Arthropoda</taxon>
        <taxon>Hexapoda</taxon>
        <taxon>Insecta</taxon>
        <taxon>Pterygota</taxon>
        <taxon>Neoptera</taxon>
        <taxon>Endopterygota</taxon>
        <taxon>Coleoptera</taxon>
        <taxon>Polyphaga</taxon>
        <taxon>Cucujiformia</taxon>
        <taxon>Tenebrionidae</taxon>
        <taxon>Pimeliinae</taxon>
        <taxon>Asbolus</taxon>
    </lineage>
</organism>
<dbReference type="EMBL" id="QDEB01116436">
    <property type="protein sequence ID" value="RZB40731.1"/>
    <property type="molecule type" value="Genomic_DNA"/>
</dbReference>
<dbReference type="GO" id="GO:0005886">
    <property type="term" value="C:plasma membrane"/>
    <property type="evidence" value="ECO:0007669"/>
    <property type="project" value="UniProtKB-SubCell"/>
</dbReference>
<sequence>NLKDLRNVVEKLEFKVKFYPEDVGEELIEKSTTELFFAQVKNEILKDEVYCPADTCALLASYALQAKYGDYEGEENKKWSNQIAKLIPERILSQHKMDVSEWEENIINMWKKHKSLEDEDAMMEYLKLAQNLEIKGTDLLLGVNALGLDIYKTDDKLNPQISFPWSEIRNLKFKDRKFVIKPTDKSAQDFIFFTTEPKISKIILNLGIGNHTLYVKRRKPESTEITRMKARAKEMRMNREAQKQKLNKERSAREEVERRESEYKMLIESMKEEMEKNKASLIEAQYTIQKLQQQLEELQKSKEELEKQQQELREMMERLEQSKNMEAAEKEALEQEILAKQLEVQRIQEEVNAKDEETKRLQEEVEEARRREEELRRQEEERKQRELEEAARKESDEQELEAVPEGANTALPELANVNDQLREQLKILQDKLNETRNQTMDTELDKIHRVNLTEGRNKYKTLAEIRRGNTVRRVEMFENM</sequence>
<dbReference type="AlphaFoldDB" id="A0A482VC61"/>
<protein>
    <submittedName>
        <fullName evidence="10">Moesin/ezrin/radixin-like 1</fullName>
    </submittedName>
</protein>
<evidence type="ECO:0000313" key="10">
    <source>
        <dbReference type="EMBL" id="RZB40731.1"/>
    </source>
</evidence>
<dbReference type="CDD" id="cd14473">
    <property type="entry name" value="FERM_B-lobe"/>
    <property type="match status" value="1"/>
</dbReference>
<evidence type="ECO:0000259" key="9">
    <source>
        <dbReference type="PROSITE" id="PS50057"/>
    </source>
</evidence>
<gene>
    <name evidence="10" type="ORF">BDFB_009597</name>
</gene>
<dbReference type="InterPro" id="IPR046810">
    <property type="entry name" value="ERM_helical"/>
</dbReference>
<dbReference type="InterPro" id="IPR011993">
    <property type="entry name" value="PH-like_dom_sf"/>
</dbReference>
<evidence type="ECO:0000313" key="11">
    <source>
        <dbReference type="Proteomes" id="UP000292052"/>
    </source>
</evidence>